<evidence type="ECO:0000313" key="1">
    <source>
        <dbReference type="EMBL" id="CRL21290.1"/>
    </source>
</evidence>
<keyword evidence="2" id="KW-1185">Reference proteome</keyword>
<gene>
    <name evidence="1" type="ORF">PCAMFM013_S005g000454</name>
</gene>
<dbReference type="Proteomes" id="UP000053732">
    <property type="component" value="Unassembled WGS sequence"/>
</dbReference>
<reference evidence="1 2" key="1">
    <citation type="journal article" date="2014" name="Nat. Commun.">
        <title>Multiple recent horizontal transfers of a large genomic region in cheese making fungi.</title>
        <authorList>
            <person name="Cheeseman K."/>
            <person name="Ropars J."/>
            <person name="Renault P."/>
            <person name="Dupont J."/>
            <person name="Gouzy J."/>
            <person name="Branca A."/>
            <person name="Abraham A.L."/>
            <person name="Ceppi M."/>
            <person name="Conseiller E."/>
            <person name="Debuchy R."/>
            <person name="Malagnac F."/>
            <person name="Goarin A."/>
            <person name="Silar P."/>
            <person name="Lacoste S."/>
            <person name="Sallet E."/>
            <person name="Bensimon A."/>
            <person name="Giraud T."/>
            <person name="Brygoo Y."/>
        </authorList>
    </citation>
    <scope>NUCLEOTIDE SEQUENCE [LARGE SCALE GENOMIC DNA]</scope>
    <source>
        <strain evidence="2">FM 013</strain>
    </source>
</reference>
<proteinExistence type="predicted"/>
<evidence type="ECO:0000313" key="2">
    <source>
        <dbReference type="Proteomes" id="UP000053732"/>
    </source>
</evidence>
<organism evidence="1 2">
    <name type="scientific">Penicillium camemberti (strain FM 013)</name>
    <dbReference type="NCBI Taxonomy" id="1429867"/>
    <lineage>
        <taxon>Eukaryota</taxon>
        <taxon>Fungi</taxon>
        <taxon>Dikarya</taxon>
        <taxon>Ascomycota</taxon>
        <taxon>Pezizomycotina</taxon>
        <taxon>Eurotiomycetes</taxon>
        <taxon>Eurotiomycetidae</taxon>
        <taxon>Eurotiales</taxon>
        <taxon>Aspergillaceae</taxon>
        <taxon>Penicillium</taxon>
    </lineage>
</organism>
<sequence length="82" mass="9090">MGNSDLNNQIPSAASNRELPTIVENFKTLKLYDIPAGDFKRRQELITTQGVNDEGNSHGPLHGNFVAPFCLGFGISDYRKRP</sequence>
<protein>
    <submittedName>
        <fullName evidence="1">Str. FM013</fullName>
    </submittedName>
</protein>
<accession>A0A0G4P4N1</accession>
<dbReference type="AlphaFoldDB" id="A0A0G4P4N1"/>
<dbReference type="EMBL" id="HG793138">
    <property type="protein sequence ID" value="CRL21290.1"/>
    <property type="molecule type" value="Genomic_DNA"/>
</dbReference>
<name>A0A0G4P4N1_PENC3</name>